<keyword evidence="1" id="KW-1133">Transmembrane helix</keyword>
<comment type="caution">
    <text evidence="3">The sequence shown here is derived from an EMBL/GenBank/DDBJ whole genome shotgun (WGS) entry which is preliminary data.</text>
</comment>
<evidence type="ECO:0000259" key="2">
    <source>
        <dbReference type="PROSITE" id="PS50156"/>
    </source>
</evidence>
<evidence type="ECO:0000313" key="4">
    <source>
        <dbReference type="Proteomes" id="UP001160148"/>
    </source>
</evidence>
<dbReference type="InterPro" id="IPR000731">
    <property type="entry name" value="SSD"/>
</dbReference>
<feature type="transmembrane region" description="Helical" evidence="1">
    <location>
        <begin position="130"/>
        <end position="153"/>
    </location>
</feature>
<sequence length="185" mass="19937">MSCPQKKPCESESSFNIFDYLHKARNASHWLGHFNDPPSPTDEFDDWLMSANSADPTSNGCCGGGSGGGSVGQKCPFVDVFLYMVLKARQAAAAMAVIMLSAIVIALRSTQFVSGRWTQAFGAKCTIPGVQMFCAQAAALLLLNMFVLFTVYWPAYLAFLSITSAMAWVITAIKASVLSVVVFLV</sequence>
<dbReference type="PROSITE" id="PS50156">
    <property type="entry name" value="SSD"/>
    <property type="match status" value="1"/>
</dbReference>
<feature type="transmembrane region" description="Helical" evidence="1">
    <location>
        <begin position="91"/>
        <end position="109"/>
    </location>
</feature>
<reference evidence="3 4" key="1">
    <citation type="submission" date="2023-01" db="EMBL/GenBank/DDBJ databases">
        <authorList>
            <person name="Whitehead M."/>
        </authorList>
    </citation>
    <scope>NUCLEOTIDE SEQUENCE [LARGE SCALE GENOMIC DNA]</scope>
</reference>
<dbReference type="Proteomes" id="UP001160148">
    <property type="component" value="Unassembled WGS sequence"/>
</dbReference>
<name>A0AAV0WHY0_9HEMI</name>
<evidence type="ECO:0000313" key="3">
    <source>
        <dbReference type="EMBL" id="CAI6355419.1"/>
    </source>
</evidence>
<evidence type="ECO:0000256" key="1">
    <source>
        <dbReference type="SAM" id="Phobius"/>
    </source>
</evidence>
<feature type="domain" description="SSD" evidence="2">
    <location>
        <begin position="112"/>
        <end position="158"/>
    </location>
</feature>
<keyword evidence="4" id="KW-1185">Reference proteome</keyword>
<gene>
    <name evidence="3" type="ORF">MEUPH1_LOCUS11278</name>
</gene>
<dbReference type="AlphaFoldDB" id="A0AAV0WHY0"/>
<proteinExistence type="predicted"/>
<organism evidence="3 4">
    <name type="scientific">Macrosiphum euphorbiae</name>
    <name type="common">potato aphid</name>
    <dbReference type="NCBI Taxonomy" id="13131"/>
    <lineage>
        <taxon>Eukaryota</taxon>
        <taxon>Metazoa</taxon>
        <taxon>Ecdysozoa</taxon>
        <taxon>Arthropoda</taxon>
        <taxon>Hexapoda</taxon>
        <taxon>Insecta</taxon>
        <taxon>Pterygota</taxon>
        <taxon>Neoptera</taxon>
        <taxon>Paraneoptera</taxon>
        <taxon>Hemiptera</taxon>
        <taxon>Sternorrhyncha</taxon>
        <taxon>Aphidomorpha</taxon>
        <taxon>Aphidoidea</taxon>
        <taxon>Aphididae</taxon>
        <taxon>Macrosiphini</taxon>
        <taxon>Macrosiphum</taxon>
    </lineage>
</organism>
<feature type="transmembrane region" description="Helical" evidence="1">
    <location>
        <begin position="165"/>
        <end position="184"/>
    </location>
</feature>
<keyword evidence="1" id="KW-0472">Membrane</keyword>
<accession>A0AAV0WHY0</accession>
<dbReference type="EMBL" id="CARXXK010000002">
    <property type="protein sequence ID" value="CAI6355419.1"/>
    <property type="molecule type" value="Genomic_DNA"/>
</dbReference>
<protein>
    <recommendedName>
        <fullName evidence="2">SSD domain-containing protein</fullName>
    </recommendedName>
</protein>
<keyword evidence="1" id="KW-0812">Transmembrane</keyword>